<dbReference type="GO" id="GO:0005886">
    <property type="term" value="C:plasma membrane"/>
    <property type="evidence" value="ECO:0007669"/>
    <property type="project" value="TreeGrafter"/>
</dbReference>
<dbReference type="FunFam" id="1.20.1250.20:FF:000140">
    <property type="entry name" value="Putative MFS phospholipid transporter"/>
    <property type="match status" value="1"/>
</dbReference>
<feature type="transmembrane region" description="Helical" evidence="8">
    <location>
        <begin position="361"/>
        <end position="380"/>
    </location>
</feature>
<evidence type="ECO:0000256" key="4">
    <source>
        <dbReference type="ARBA" id="ARBA00022692"/>
    </source>
</evidence>
<keyword evidence="4 8" id="KW-0812">Transmembrane</keyword>
<organism evidence="10 11">
    <name type="scientific">Thelonectria olida</name>
    <dbReference type="NCBI Taxonomy" id="1576542"/>
    <lineage>
        <taxon>Eukaryota</taxon>
        <taxon>Fungi</taxon>
        <taxon>Dikarya</taxon>
        <taxon>Ascomycota</taxon>
        <taxon>Pezizomycotina</taxon>
        <taxon>Sordariomycetes</taxon>
        <taxon>Hypocreomycetidae</taxon>
        <taxon>Hypocreales</taxon>
        <taxon>Nectriaceae</taxon>
        <taxon>Thelonectria</taxon>
    </lineage>
</organism>
<proteinExistence type="inferred from homology"/>
<dbReference type="PROSITE" id="PS50850">
    <property type="entry name" value="MFS"/>
    <property type="match status" value="1"/>
</dbReference>
<feature type="transmembrane region" description="Helical" evidence="8">
    <location>
        <begin position="239"/>
        <end position="260"/>
    </location>
</feature>
<dbReference type="GO" id="GO:0046943">
    <property type="term" value="F:carboxylic acid transmembrane transporter activity"/>
    <property type="evidence" value="ECO:0007669"/>
    <property type="project" value="TreeGrafter"/>
</dbReference>
<keyword evidence="3" id="KW-0813">Transport</keyword>
<feature type="transmembrane region" description="Helical" evidence="8">
    <location>
        <begin position="133"/>
        <end position="154"/>
    </location>
</feature>
<dbReference type="InterPro" id="IPR020846">
    <property type="entry name" value="MFS_dom"/>
</dbReference>
<dbReference type="EMBL" id="JAGPYM010000005">
    <property type="protein sequence ID" value="KAH6894219.1"/>
    <property type="molecule type" value="Genomic_DNA"/>
</dbReference>
<comment type="caution">
    <text evidence="10">The sequence shown here is derived from an EMBL/GenBank/DDBJ whole genome shotgun (WGS) entry which is preliminary data.</text>
</comment>
<name>A0A9P8W9L4_9HYPO</name>
<comment type="similarity">
    <text evidence="2">Belongs to the major facilitator superfamily. Sugar transporter (TC 2.A.1.1) family.</text>
</comment>
<dbReference type="InterPro" id="IPR005829">
    <property type="entry name" value="Sugar_transporter_CS"/>
</dbReference>
<evidence type="ECO:0000259" key="9">
    <source>
        <dbReference type="PROSITE" id="PS50850"/>
    </source>
</evidence>
<feature type="transmembrane region" description="Helical" evidence="8">
    <location>
        <begin position="422"/>
        <end position="448"/>
    </location>
</feature>
<keyword evidence="11" id="KW-1185">Reference proteome</keyword>
<evidence type="ECO:0000256" key="2">
    <source>
        <dbReference type="ARBA" id="ARBA00010992"/>
    </source>
</evidence>
<feature type="transmembrane region" description="Helical" evidence="8">
    <location>
        <begin position="107"/>
        <end position="126"/>
    </location>
</feature>
<evidence type="ECO:0000256" key="5">
    <source>
        <dbReference type="ARBA" id="ARBA00022989"/>
    </source>
</evidence>
<feature type="domain" description="Major facilitator superfamily (MFS) profile" evidence="9">
    <location>
        <begin position="66"/>
        <end position="483"/>
    </location>
</feature>
<dbReference type="AlphaFoldDB" id="A0A9P8W9L4"/>
<sequence>MAAATDTSLAIEPKETAPNIPSDVVKQDETDVKGKTMNEKNDVEVETGSVDDAGKSYYSKLSVWLMILFSGLAIGSDGYNAAVIGNVELLLAILYPDALTSSIYTRLSNAFLIGMIIGMLFFGVVVDQLGRKTGAVCTTVLLVVGIAMSTAAHGTSATGMFWMLIIARGVAGVGAGGEYPVSGAGAVEATDESHAYRKHRGFMFAMLADLSASLGYVWGGLVPLLLLLCVGQKQDKYKIVWRTSFALGAIPPLVIFWFRLRMAVATAYRKSAMRKQRTPYWLALKRYYRPLIGVASCWFLYNWISIPFGIFSSTIMSRANVDDSLVKNLGWGTLINCFYIPGPFVGGYLSDKIGRRKTMALGFSLQAILGFVLGGAMGPIQDIFPLFVVLYGIFLTLGEVGPGSTVVLLASECFPTSIRGQMLGFIAAWSKAGAAIGTQVFTAILNSYDEEHAAKGNQTAFLIGSAFAVLGALVAWFVIPDVSRKLEDDDAAWKVYLADHGWNATWGDSETKDPQGVIMDRSGN</sequence>
<evidence type="ECO:0000256" key="8">
    <source>
        <dbReference type="SAM" id="Phobius"/>
    </source>
</evidence>
<evidence type="ECO:0000313" key="10">
    <source>
        <dbReference type="EMBL" id="KAH6894219.1"/>
    </source>
</evidence>
<comment type="subcellular location">
    <subcellularLocation>
        <location evidence="1">Membrane</location>
        <topology evidence="1">Multi-pass membrane protein</topology>
    </subcellularLocation>
</comment>
<feature type="transmembrane region" description="Helical" evidence="8">
    <location>
        <begin position="460"/>
        <end position="479"/>
    </location>
</feature>
<dbReference type="PANTHER" id="PTHR23508:SF10">
    <property type="entry name" value="CARBOXYLIC ACID TRANSPORTER PROTEIN HOMOLOG"/>
    <property type="match status" value="1"/>
</dbReference>
<dbReference type="PANTHER" id="PTHR23508">
    <property type="entry name" value="CARBOXYLIC ACID TRANSPORTER PROTEIN HOMOLOG"/>
    <property type="match status" value="1"/>
</dbReference>
<dbReference type="InterPro" id="IPR036259">
    <property type="entry name" value="MFS_trans_sf"/>
</dbReference>
<dbReference type="Pfam" id="PF00083">
    <property type="entry name" value="Sugar_tr"/>
    <property type="match status" value="2"/>
</dbReference>
<keyword evidence="6 8" id="KW-0472">Membrane</keyword>
<feature type="transmembrane region" description="Helical" evidence="8">
    <location>
        <begin position="63"/>
        <end position="87"/>
    </location>
</feature>
<evidence type="ECO:0000256" key="1">
    <source>
        <dbReference type="ARBA" id="ARBA00004141"/>
    </source>
</evidence>
<feature type="region of interest" description="Disordered" evidence="7">
    <location>
        <begin position="1"/>
        <end position="32"/>
    </location>
</feature>
<feature type="transmembrane region" description="Helical" evidence="8">
    <location>
        <begin position="386"/>
        <end position="410"/>
    </location>
</feature>
<dbReference type="SUPFAM" id="SSF103473">
    <property type="entry name" value="MFS general substrate transporter"/>
    <property type="match status" value="1"/>
</dbReference>
<evidence type="ECO:0000256" key="7">
    <source>
        <dbReference type="SAM" id="MobiDB-lite"/>
    </source>
</evidence>
<dbReference type="Gene3D" id="1.20.1250.20">
    <property type="entry name" value="MFS general substrate transporter like domains"/>
    <property type="match status" value="1"/>
</dbReference>
<evidence type="ECO:0000256" key="6">
    <source>
        <dbReference type="ARBA" id="ARBA00023136"/>
    </source>
</evidence>
<dbReference type="Proteomes" id="UP000777438">
    <property type="component" value="Unassembled WGS sequence"/>
</dbReference>
<dbReference type="InterPro" id="IPR005828">
    <property type="entry name" value="MFS_sugar_transport-like"/>
</dbReference>
<dbReference type="OrthoDB" id="2153661at2759"/>
<gene>
    <name evidence="10" type="ORF">B0T10DRAFT_479847</name>
</gene>
<accession>A0A9P8W9L4</accession>
<feature type="transmembrane region" description="Helical" evidence="8">
    <location>
        <begin position="160"/>
        <end position="181"/>
    </location>
</feature>
<evidence type="ECO:0000313" key="11">
    <source>
        <dbReference type="Proteomes" id="UP000777438"/>
    </source>
</evidence>
<feature type="transmembrane region" description="Helical" evidence="8">
    <location>
        <begin position="331"/>
        <end position="349"/>
    </location>
</feature>
<evidence type="ECO:0000256" key="3">
    <source>
        <dbReference type="ARBA" id="ARBA00022448"/>
    </source>
</evidence>
<feature type="transmembrane region" description="Helical" evidence="8">
    <location>
        <begin position="291"/>
        <end position="311"/>
    </location>
</feature>
<keyword evidence="5 8" id="KW-1133">Transmembrane helix</keyword>
<dbReference type="PROSITE" id="PS00216">
    <property type="entry name" value="SUGAR_TRANSPORT_1"/>
    <property type="match status" value="1"/>
</dbReference>
<protein>
    <submittedName>
        <fullName evidence="10">Major facilitator superfamily domain-containing protein</fullName>
    </submittedName>
</protein>
<feature type="transmembrane region" description="Helical" evidence="8">
    <location>
        <begin position="202"/>
        <end position="227"/>
    </location>
</feature>
<reference evidence="10 11" key="1">
    <citation type="journal article" date="2021" name="Nat. Commun.">
        <title>Genetic determinants of endophytism in the Arabidopsis root mycobiome.</title>
        <authorList>
            <person name="Mesny F."/>
            <person name="Miyauchi S."/>
            <person name="Thiergart T."/>
            <person name="Pickel B."/>
            <person name="Atanasova L."/>
            <person name="Karlsson M."/>
            <person name="Huettel B."/>
            <person name="Barry K.W."/>
            <person name="Haridas S."/>
            <person name="Chen C."/>
            <person name="Bauer D."/>
            <person name="Andreopoulos W."/>
            <person name="Pangilinan J."/>
            <person name="LaButti K."/>
            <person name="Riley R."/>
            <person name="Lipzen A."/>
            <person name="Clum A."/>
            <person name="Drula E."/>
            <person name="Henrissat B."/>
            <person name="Kohler A."/>
            <person name="Grigoriev I.V."/>
            <person name="Martin F.M."/>
            <person name="Hacquard S."/>
        </authorList>
    </citation>
    <scope>NUCLEOTIDE SEQUENCE [LARGE SCALE GENOMIC DNA]</scope>
    <source>
        <strain evidence="10 11">MPI-CAGE-CH-0241</strain>
    </source>
</reference>